<dbReference type="Proteomes" id="UP001153642">
    <property type="component" value="Unassembled WGS sequence"/>
</dbReference>
<organism evidence="1 2">
    <name type="scientific">Galbibacter pacificus</name>
    <dbReference type="NCBI Taxonomy" id="2996052"/>
    <lineage>
        <taxon>Bacteria</taxon>
        <taxon>Pseudomonadati</taxon>
        <taxon>Bacteroidota</taxon>
        <taxon>Flavobacteriia</taxon>
        <taxon>Flavobacteriales</taxon>
        <taxon>Flavobacteriaceae</taxon>
        <taxon>Galbibacter</taxon>
    </lineage>
</organism>
<proteinExistence type="predicted"/>
<comment type="caution">
    <text evidence="1">The sequence shown here is derived from an EMBL/GenBank/DDBJ whole genome shotgun (WGS) entry which is preliminary data.</text>
</comment>
<dbReference type="RefSeq" id="WP_277900075.1">
    <property type="nucleotide sequence ID" value="NZ_JAPMUA010000003.1"/>
</dbReference>
<name>A0ABT6FSD9_9FLAO</name>
<evidence type="ECO:0000313" key="1">
    <source>
        <dbReference type="EMBL" id="MDG3586011.1"/>
    </source>
</evidence>
<accession>A0ABT6FSD9</accession>
<dbReference type="PANTHER" id="PTHR13225">
    <property type="entry name" value="MISEXPRESSION SUPPRESSOR OF RAS 6"/>
    <property type="match status" value="1"/>
</dbReference>
<reference evidence="1" key="1">
    <citation type="submission" date="2022-11" db="EMBL/GenBank/DDBJ databases">
        <title>High-quality draft genome sequence of Galbibacter sp. strain CMA-7.</title>
        <authorList>
            <person name="Wei L."/>
            <person name="Dong C."/>
            <person name="Shao Z."/>
        </authorList>
    </citation>
    <scope>NUCLEOTIDE SEQUENCE</scope>
    <source>
        <strain evidence="1">CMA-7</strain>
    </source>
</reference>
<sequence length="297" mass="35300">MKNKATIPLFIVEEHNEAFYIWINFLKHRKDKKNYTLLHFDDHSDMTTLRVNTPLENVFEWSDKKLSRFTYEELTIASFIKVASFIGVFNKIIWCKVDHKVKMKKDFFITSYNNDAKNLISGNQLDANPLLNNPHQIVNYEIVGLKDFEEHDAKKVLLDIDLDFFSCIIQPENNNEIIIEVSEEEYLNFNHDKYHPIRFICNSIQSRVHENSYFLIINYYQDIFPSPRKVSEAIIKKRIQDFIGKLKEFSINPDLITICRSVYSGYTPRDQWRFIEQELKNGLSQIYKMRENSIASF</sequence>
<protein>
    <submittedName>
        <fullName evidence="1">UPF0489 family protein</fullName>
    </submittedName>
</protein>
<dbReference type="Pfam" id="PF12640">
    <property type="entry name" value="UPF0489"/>
    <property type="match status" value="1"/>
</dbReference>
<keyword evidence="2" id="KW-1185">Reference proteome</keyword>
<dbReference type="EMBL" id="JAPMUA010000003">
    <property type="protein sequence ID" value="MDG3586011.1"/>
    <property type="molecule type" value="Genomic_DNA"/>
</dbReference>
<evidence type="ECO:0000313" key="2">
    <source>
        <dbReference type="Proteomes" id="UP001153642"/>
    </source>
</evidence>
<gene>
    <name evidence="1" type="ORF">OSR52_09020</name>
</gene>
<dbReference type="InterPro" id="IPR024131">
    <property type="entry name" value="UPF0489"/>
</dbReference>
<dbReference type="PANTHER" id="PTHR13225:SF3">
    <property type="entry name" value="UPF0489 PROTEIN C5ORF22"/>
    <property type="match status" value="1"/>
</dbReference>